<dbReference type="PANTHER" id="PTHR24221:SF654">
    <property type="entry name" value="ATP-BINDING CASSETTE SUB-FAMILY B MEMBER 6"/>
    <property type="match status" value="1"/>
</dbReference>
<comment type="caution">
    <text evidence="7">The sequence shown here is derived from an EMBL/GenBank/DDBJ whole genome shotgun (WGS) entry which is preliminary data.</text>
</comment>
<dbReference type="InterPro" id="IPR011527">
    <property type="entry name" value="ABC1_TM_dom"/>
</dbReference>
<dbReference type="GO" id="GO:0005524">
    <property type="term" value="F:ATP binding"/>
    <property type="evidence" value="ECO:0007669"/>
    <property type="project" value="UniProtKB-KW"/>
</dbReference>
<dbReference type="InterPro" id="IPR039421">
    <property type="entry name" value="Type_1_exporter"/>
</dbReference>
<organism evidence="7 8">
    <name type="scientific">Phocaeicola vulgatus</name>
    <name type="common">Bacteroides vulgatus</name>
    <dbReference type="NCBI Taxonomy" id="821"/>
    <lineage>
        <taxon>Bacteria</taxon>
        <taxon>Pseudomonadati</taxon>
        <taxon>Bacteroidota</taxon>
        <taxon>Bacteroidia</taxon>
        <taxon>Bacteroidales</taxon>
        <taxon>Bacteroidaceae</taxon>
        <taxon>Phocaeicola</taxon>
    </lineage>
</organism>
<sequence>MTTLKRIYYLLQPEERRKVWKMAGTVFFSALLDFVSLAALLPVLYILLKGGENRRAALLFCLLAIGIIVVKSVLITVATRYQDKCLLSLYRRLSFSLFSAYYRRGLLFIRERGCNRLAYEVNVVCYSFSHSLLSSIYRMAGDALLIILVTVAMLVFDGMSVLLLYASFLPFMCAYLLVVKKRVRKYGEDDMLAKRKQSRTVMDTFGGYMELEVNNAFPISQTAFLKGLDRISSNRMKLDTILGLPLFLSELSVIIGLGLLVAFGEGDVKMVVGVFAIAAFRLLPALRTLLTGWTQIQNTAYCLNTIEEGLSRPVEAVSTYSEEMPFEKEITVKELAYAYPGSGAVLEKFNCRICKGEHVGFKGSSGVGKSTLFNLLAGLLEPNSGEIWIDGILLNGTTRSSWMKRLGYVPQEVFIFNGTLAENIALGRKKIDYDRVKEILEQVSLSRWAEALPDGIHTLLGEAGGRLSGGQRQRIGIARALYKRVEVLLLDEATSALDNVTEKEINETLCQLKEKYKGLTILSIAHRESSLTYCERIITIKNEHE</sequence>
<dbReference type="SMART" id="SM00382">
    <property type="entry name" value="AAA"/>
    <property type="match status" value="1"/>
</dbReference>
<evidence type="ECO:0000256" key="5">
    <source>
        <dbReference type="ARBA" id="ARBA00022989"/>
    </source>
</evidence>
<keyword evidence="5" id="KW-1133">Transmembrane helix</keyword>
<dbReference type="GO" id="GO:0005886">
    <property type="term" value="C:plasma membrane"/>
    <property type="evidence" value="ECO:0007669"/>
    <property type="project" value="UniProtKB-SubCell"/>
</dbReference>
<dbReference type="EMBL" id="WDBZ01000051">
    <property type="protein sequence ID" value="KAB6447759.1"/>
    <property type="molecule type" value="Genomic_DNA"/>
</dbReference>
<dbReference type="GO" id="GO:0034040">
    <property type="term" value="F:ATPase-coupled lipid transmembrane transporter activity"/>
    <property type="evidence" value="ECO:0007669"/>
    <property type="project" value="TreeGrafter"/>
</dbReference>
<evidence type="ECO:0000256" key="3">
    <source>
        <dbReference type="ARBA" id="ARBA00022741"/>
    </source>
</evidence>
<dbReference type="InterPro" id="IPR003593">
    <property type="entry name" value="AAA+_ATPase"/>
</dbReference>
<dbReference type="CDD" id="cd03228">
    <property type="entry name" value="ABCC_MRP_Like"/>
    <property type="match status" value="1"/>
</dbReference>
<dbReference type="SUPFAM" id="SSF52540">
    <property type="entry name" value="P-loop containing nucleoside triphosphate hydrolases"/>
    <property type="match status" value="1"/>
</dbReference>
<proteinExistence type="predicted"/>
<keyword evidence="2" id="KW-0812">Transmembrane</keyword>
<dbReference type="Gene3D" id="3.40.50.300">
    <property type="entry name" value="P-loop containing nucleotide triphosphate hydrolases"/>
    <property type="match status" value="1"/>
</dbReference>
<name>A0A6G0GJN4_PHOVU</name>
<evidence type="ECO:0000256" key="4">
    <source>
        <dbReference type="ARBA" id="ARBA00022840"/>
    </source>
</evidence>
<dbReference type="PANTHER" id="PTHR24221">
    <property type="entry name" value="ATP-BINDING CASSETTE SUB-FAMILY B"/>
    <property type="match status" value="1"/>
</dbReference>
<dbReference type="PROSITE" id="PS00211">
    <property type="entry name" value="ABC_TRANSPORTER_1"/>
    <property type="match status" value="1"/>
</dbReference>
<evidence type="ECO:0000256" key="6">
    <source>
        <dbReference type="ARBA" id="ARBA00023136"/>
    </source>
</evidence>
<dbReference type="InterPro" id="IPR003439">
    <property type="entry name" value="ABC_transporter-like_ATP-bd"/>
</dbReference>
<dbReference type="GO" id="GO:0016887">
    <property type="term" value="F:ATP hydrolysis activity"/>
    <property type="evidence" value="ECO:0007669"/>
    <property type="project" value="InterPro"/>
</dbReference>
<keyword evidence="3" id="KW-0547">Nucleotide-binding</keyword>
<evidence type="ECO:0000256" key="2">
    <source>
        <dbReference type="ARBA" id="ARBA00022692"/>
    </source>
</evidence>
<dbReference type="InterPro" id="IPR036640">
    <property type="entry name" value="ABC1_TM_sf"/>
</dbReference>
<keyword evidence="4 7" id="KW-0067">ATP-binding</keyword>
<dbReference type="PROSITE" id="PS50929">
    <property type="entry name" value="ABC_TM1F"/>
    <property type="match status" value="1"/>
</dbReference>
<accession>A0A6G0GJN4</accession>
<dbReference type="InterPro" id="IPR017871">
    <property type="entry name" value="ABC_transporter-like_CS"/>
</dbReference>
<dbReference type="Gene3D" id="1.20.1560.10">
    <property type="entry name" value="ABC transporter type 1, transmembrane domain"/>
    <property type="match status" value="1"/>
</dbReference>
<reference evidence="7 8" key="1">
    <citation type="journal article" date="2019" name="Nat. Med.">
        <title>A library of human gut bacterial isolates paired with longitudinal multiomics data enables mechanistic microbiome research.</title>
        <authorList>
            <person name="Poyet M."/>
            <person name="Groussin M."/>
            <person name="Gibbons S.M."/>
            <person name="Avila-Pacheco J."/>
            <person name="Jiang X."/>
            <person name="Kearney S.M."/>
            <person name="Perrotta A.R."/>
            <person name="Berdy B."/>
            <person name="Zhao S."/>
            <person name="Lieberman T.D."/>
            <person name="Swanson P.K."/>
            <person name="Smith M."/>
            <person name="Roesemann S."/>
            <person name="Alexander J.E."/>
            <person name="Rich S.A."/>
            <person name="Livny J."/>
            <person name="Vlamakis H."/>
            <person name="Clish C."/>
            <person name="Bullock K."/>
            <person name="Deik A."/>
            <person name="Scott J."/>
            <person name="Pierce K.A."/>
            <person name="Xavier R.J."/>
            <person name="Alm E.J."/>
        </authorList>
    </citation>
    <scope>NUCLEOTIDE SEQUENCE [LARGE SCALE GENOMIC DNA]</scope>
    <source>
        <strain evidence="7 8">BIOML-A141</strain>
    </source>
</reference>
<dbReference type="InterPro" id="IPR027417">
    <property type="entry name" value="P-loop_NTPase"/>
</dbReference>
<dbReference type="RefSeq" id="WP_110506786.1">
    <property type="nucleotide sequence ID" value="NZ_CAXTGH010000060.1"/>
</dbReference>
<dbReference type="Proteomes" id="UP000483142">
    <property type="component" value="Unassembled WGS sequence"/>
</dbReference>
<evidence type="ECO:0000313" key="7">
    <source>
        <dbReference type="EMBL" id="KAB6447759.1"/>
    </source>
</evidence>
<keyword evidence="6" id="KW-0472">Membrane</keyword>
<gene>
    <name evidence="7" type="ORF">GAZ09_19385</name>
</gene>
<dbReference type="GO" id="GO:0140359">
    <property type="term" value="F:ABC-type transporter activity"/>
    <property type="evidence" value="ECO:0007669"/>
    <property type="project" value="InterPro"/>
</dbReference>
<dbReference type="AlphaFoldDB" id="A0A6G0GJN4"/>
<comment type="subcellular location">
    <subcellularLocation>
        <location evidence="1">Cell membrane</location>
        <topology evidence="1">Multi-pass membrane protein</topology>
    </subcellularLocation>
</comment>
<dbReference type="PROSITE" id="PS50893">
    <property type="entry name" value="ABC_TRANSPORTER_2"/>
    <property type="match status" value="1"/>
</dbReference>
<dbReference type="Pfam" id="PF00005">
    <property type="entry name" value="ABC_tran"/>
    <property type="match status" value="1"/>
</dbReference>
<evidence type="ECO:0000313" key="8">
    <source>
        <dbReference type="Proteomes" id="UP000483142"/>
    </source>
</evidence>
<dbReference type="SUPFAM" id="SSF90123">
    <property type="entry name" value="ABC transporter transmembrane region"/>
    <property type="match status" value="1"/>
</dbReference>
<protein>
    <submittedName>
        <fullName evidence="7">ABC transporter ATP-binding protein</fullName>
    </submittedName>
</protein>
<evidence type="ECO:0000256" key="1">
    <source>
        <dbReference type="ARBA" id="ARBA00004651"/>
    </source>
</evidence>